<proteinExistence type="predicted"/>
<evidence type="ECO:0000256" key="2">
    <source>
        <dbReference type="ARBA" id="ARBA00022840"/>
    </source>
</evidence>
<organism evidence="4 6">
    <name type="scientific">Weissella viridescens</name>
    <name type="common">Lactobacillus viridescens</name>
    <dbReference type="NCBI Taxonomy" id="1629"/>
    <lineage>
        <taxon>Bacteria</taxon>
        <taxon>Bacillati</taxon>
        <taxon>Bacillota</taxon>
        <taxon>Bacilli</taxon>
        <taxon>Lactobacillales</taxon>
        <taxon>Lactobacillaceae</taxon>
        <taxon>Weissella</taxon>
    </lineage>
</organism>
<dbReference type="GO" id="GO:0005524">
    <property type="term" value="F:ATP binding"/>
    <property type="evidence" value="ECO:0007669"/>
    <property type="project" value="UniProtKB-KW"/>
</dbReference>
<evidence type="ECO:0000313" key="7">
    <source>
        <dbReference type="Proteomes" id="UP000254621"/>
    </source>
</evidence>
<dbReference type="SUPFAM" id="SSF52540">
    <property type="entry name" value="P-loop containing nucleoside triphosphate hydrolases"/>
    <property type="match status" value="1"/>
</dbReference>
<evidence type="ECO:0000256" key="1">
    <source>
        <dbReference type="ARBA" id="ARBA00022741"/>
    </source>
</evidence>
<dbReference type="InterPro" id="IPR003439">
    <property type="entry name" value="ABC_transporter-like_ATP-bd"/>
</dbReference>
<dbReference type="EC" id="3.6.3.30" evidence="5"/>
<evidence type="ECO:0000259" key="3">
    <source>
        <dbReference type="SMART" id="SM00382"/>
    </source>
</evidence>
<keyword evidence="2 5" id="KW-0067">ATP-binding</keyword>
<dbReference type="InterPro" id="IPR003593">
    <property type="entry name" value="AAA+_ATPase"/>
</dbReference>
<dbReference type="SMART" id="SM00382">
    <property type="entry name" value="AAA"/>
    <property type="match status" value="1"/>
</dbReference>
<dbReference type="Pfam" id="PF00005">
    <property type="entry name" value="ABC_tran"/>
    <property type="match status" value="1"/>
</dbReference>
<dbReference type="GO" id="GO:0016887">
    <property type="term" value="F:ATP hydrolysis activity"/>
    <property type="evidence" value="ECO:0007669"/>
    <property type="project" value="InterPro"/>
</dbReference>
<dbReference type="PANTHER" id="PTHR43158">
    <property type="entry name" value="SKFA PEPTIDE EXPORT ATP-BINDING PROTEIN SKFE"/>
    <property type="match status" value="1"/>
</dbReference>
<gene>
    <name evidence="5" type="primary">fbpC</name>
    <name evidence="4" type="ORF">IV50_GL001339</name>
    <name evidence="5" type="ORF">NCTC13645_01956</name>
</gene>
<accession>A0A0R2H0Z0</accession>
<dbReference type="Proteomes" id="UP000051992">
    <property type="component" value="Unassembled WGS sequence"/>
</dbReference>
<reference evidence="4 6" key="1">
    <citation type="journal article" date="2015" name="Genome Announc.">
        <title>Expanding the biotechnology potential of lactobacilli through comparative genomics of 213 strains and associated genera.</title>
        <authorList>
            <person name="Sun Z."/>
            <person name="Harris H.M."/>
            <person name="McCann A."/>
            <person name="Guo C."/>
            <person name="Argimon S."/>
            <person name="Zhang W."/>
            <person name="Yang X."/>
            <person name="Jeffery I.B."/>
            <person name="Cooney J.C."/>
            <person name="Kagawa T.F."/>
            <person name="Liu W."/>
            <person name="Song Y."/>
            <person name="Salvetti E."/>
            <person name="Wrobel A."/>
            <person name="Rasinkangas P."/>
            <person name="Parkhill J."/>
            <person name="Rea M.C."/>
            <person name="O'Sullivan O."/>
            <person name="Ritari J."/>
            <person name="Douillard F.P."/>
            <person name="Paul Ross R."/>
            <person name="Yang R."/>
            <person name="Briner A.E."/>
            <person name="Felis G.E."/>
            <person name="de Vos W.M."/>
            <person name="Barrangou R."/>
            <person name="Klaenhammer T.R."/>
            <person name="Caufield P.W."/>
            <person name="Cui Y."/>
            <person name="Zhang H."/>
            <person name="O'Toole P.W."/>
        </authorList>
    </citation>
    <scope>NUCLEOTIDE SEQUENCE [LARGE SCALE GENOMIC DNA]</scope>
    <source>
        <strain evidence="4 6">DSM 20410</strain>
    </source>
</reference>
<reference evidence="5 7" key="2">
    <citation type="submission" date="2018-06" db="EMBL/GenBank/DDBJ databases">
        <authorList>
            <consortium name="Pathogen Informatics"/>
            <person name="Doyle S."/>
        </authorList>
    </citation>
    <scope>NUCLEOTIDE SEQUENCE [LARGE SCALE GENOMIC DNA]</scope>
    <source>
        <strain evidence="5 7">NCTC13645</strain>
    </source>
</reference>
<keyword evidence="5" id="KW-0378">Hydrolase</keyword>
<dbReference type="InterPro" id="IPR027417">
    <property type="entry name" value="P-loop_NTPase"/>
</dbReference>
<dbReference type="PATRIC" id="fig|1629.5.peg.1353"/>
<evidence type="ECO:0000313" key="4">
    <source>
        <dbReference type="EMBL" id="KRN45995.1"/>
    </source>
</evidence>
<dbReference type="Proteomes" id="UP000254621">
    <property type="component" value="Unassembled WGS sequence"/>
</dbReference>
<dbReference type="RefSeq" id="WP_057746882.1">
    <property type="nucleotide sequence ID" value="NZ_BJLU01000013.1"/>
</dbReference>
<dbReference type="Gene3D" id="3.40.50.300">
    <property type="entry name" value="P-loop containing nucleotide triphosphate hydrolases"/>
    <property type="match status" value="1"/>
</dbReference>
<evidence type="ECO:0000313" key="5">
    <source>
        <dbReference type="EMBL" id="SUP60836.1"/>
    </source>
</evidence>
<sequence>MLQAKQITVRNHREVLKQVSITFECGKTYGIIGEHGAGKTTLLRALSGKAQLKSGEVQLAGQMVQDRFDELCYFGGLHCLYPNQTGRAHVCQVQKYYHSAKRIDECLALFNLTAIADVPVRRYTLQDQHRLLMTLYFASDANYLLLDELMNGLTNEDRLILDKLIYRWQEAGKTLILTAHQAEALAPICHKLMMIHQKQLITP</sequence>
<protein>
    <submittedName>
        <fullName evidence="5">Fe(3+) ions import ATP-binding protein FbpC</fullName>
        <ecNumber evidence="5">3.6.3.30</ecNumber>
    </submittedName>
</protein>
<name>A0A0R2H0Z0_WEIVI</name>
<dbReference type="STRING" id="1629.IV50_GL001339"/>
<feature type="domain" description="AAA+ ATPase" evidence="3">
    <location>
        <begin position="25"/>
        <end position="200"/>
    </location>
</feature>
<dbReference type="PANTHER" id="PTHR43158:SF7">
    <property type="entry name" value="ABC TRANSPORTER, ATP-BINDING PROTEIN"/>
    <property type="match status" value="1"/>
</dbReference>
<dbReference type="AlphaFoldDB" id="A0A0R2H0Z0"/>
<keyword evidence="1" id="KW-0547">Nucleotide-binding</keyword>
<evidence type="ECO:0000313" key="6">
    <source>
        <dbReference type="Proteomes" id="UP000051992"/>
    </source>
</evidence>
<keyword evidence="6" id="KW-1185">Reference proteome</keyword>
<dbReference type="EMBL" id="JQBM01000004">
    <property type="protein sequence ID" value="KRN45995.1"/>
    <property type="molecule type" value="Genomic_DNA"/>
</dbReference>
<dbReference type="EMBL" id="UHIV01000005">
    <property type="protein sequence ID" value="SUP60836.1"/>
    <property type="molecule type" value="Genomic_DNA"/>
</dbReference>
<dbReference type="OrthoDB" id="9802264at2"/>